<evidence type="ECO:0000256" key="8">
    <source>
        <dbReference type="RuleBase" id="RU003346"/>
    </source>
</evidence>
<dbReference type="EMBL" id="JASBRG010000005">
    <property type="protein sequence ID" value="MDI3319821.1"/>
    <property type="molecule type" value="Genomic_DNA"/>
</dbReference>
<dbReference type="PRINTS" id="PR00171">
    <property type="entry name" value="SUGRTRNSPORT"/>
</dbReference>
<comment type="caution">
    <text evidence="11">The sequence shown here is derived from an EMBL/GenBank/DDBJ whole genome shotgun (WGS) entry which is preliminary data.</text>
</comment>
<dbReference type="InterPro" id="IPR005829">
    <property type="entry name" value="Sugar_transporter_CS"/>
</dbReference>
<dbReference type="InterPro" id="IPR020846">
    <property type="entry name" value="MFS_dom"/>
</dbReference>
<dbReference type="PROSITE" id="PS50850">
    <property type="entry name" value="MFS"/>
    <property type="match status" value="1"/>
</dbReference>
<dbReference type="RefSeq" id="WP_282333924.1">
    <property type="nucleotide sequence ID" value="NZ_JASBRG010000005.1"/>
</dbReference>
<dbReference type="NCBIfam" id="TIGR00879">
    <property type="entry name" value="SP"/>
    <property type="match status" value="1"/>
</dbReference>
<feature type="transmembrane region" description="Helical" evidence="9">
    <location>
        <begin position="160"/>
        <end position="181"/>
    </location>
</feature>
<evidence type="ECO:0000313" key="12">
    <source>
        <dbReference type="Proteomes" id="UP001226434"/>
    </source>
</evidence>
<feature type="domain" description="Major facilitator superfamily (MFS) profile" evidence="10">
    <location>
        <begin position="35"/>
        <end position="456"/>
    </location>
</feature>
<feature type="transmembrane region" description="Helical" evidence="9">
    <location>
        <begin position="124"/>
        <end position="148"/>
    </location>
</feature>
<keyword evidence="12" id="KW-1185">Reference proteome</keyword>
<dbReference type="InterPro" id="IPR005828">
    <property type="entry name" value="MFS_sugar_transport-like"/>
</dbReference>
<evidence type="ECO:0000259" key="10">
    <source>
        <dbReference type="PROSITE" id="PS50850"/>
    </source>
</evidence>
<dbReference type="SUPFAM" id="SSF103473">
    <property type="entry name" value="MFS general substrate transporter"/>
    <property type="match status" value="1"/>
</dbReference>
<evidence type="ECO:0000256" key="3">
    <source>
        <dbReference type="ARBA" id="ARBA00022448"/>
    </source>
</evidence>
<comment type="similarity">
    <text evidence="2 8">Belongs to the major facilitator superfamily. Sugar transporter (TC 2.A.1.1) family.</text>
</comment>
<feature type="transmembrane region" description="Helical" evidence="9">
    <location>
        <begin position="100"/>
        <end position="118"/>
    </location>
</feature>
<dbReference type="InterPro" id="IPR003663">
    <property type="entry name" value="Sugar/inositol_transpt"/>
</dbReference>
<protein>
    <submittedName>
        <fullName evidence="11">Sugar porter family MFS transporter</fullName>
    </submittedName>
</protein>
<dbReference type="Proteomes" id="UP001226434">
    <property type="component" value="Unassembled WGS sequence"/>
</dbReference>
<comment type="subcellular location">
    <subcellularLocation>
        <location evidence="1">Cell membrane</location>
        <topology evidence="1">Multi-pass membrane protein</topology>
    </subcellularLocation>
</comment>
<feature type="transmembrane region" description="Helical" evidence="9">
    <location>
        <begin position="269"/>
        <end position="291"/>
    </location>
</feature>
<gene>
    <name evidence="11" type="ORF">QJ048_08560</name>
</gene>
<name>A0ABT6RBQ5_9BACT</name>
<dbReference type="InterPro" id="IPR050820">
    <property type="entry name" value="MFS_Sugar_Transporter"/>
</dbReference>
<accession>A0ABT6RBQ5</accession>
<evidence type="ECO:0000256" key="2">
    <source>
        <dbReference type="ARBA" id="ARBA00010992"/>
    </source>
</evidence>
<reference evidence="11 12" key="1">
    <citation type="submission" date="2023-05" db="EMBL/GenBank/DDBJ databases">
        <title>Genome sequence of Pinibacter sp. MAH-24.</title>
        <authorList>
            <person name="Huq M.A."/>
        </authorList>
    </citation>
    <scope>NUCLEOTIDE SEQUENCE [LARGE SCALE GENOMIC DNA]</scope>
    <source>
        <strain evidence="11 12">MAH-24</strain>
    </source>
</reference>
<evidence type="ECO:0000256" key="9">
    <source>
        <dbReference type="SAM" id="Phobius"/>
    </source>
</evidence>
<evidence type="ECO:0000256" key="7">
    <source>
        <dbReference type="ARBA" id="ARBA00023136"/>
    </source>
</evidence>
<dbReference type="PANTHER" id="PTHR48023:SF4">
    <property type="entry name" value="D-XYLOSE-PROTON SYMPORTER-LIKE 2"/>
    <property type="match status" value="1"/>
</dbReference>
<feature type="transmembrane region" description="Helical" evidence="9">
    <location>
        <begin position="31"/>
        <end position="57"/>
    </location>
</feature>
<evidence type="ECO:0000313" key="11">
    <source>
        <dbReference type="EMBL" id="MDI3319821.1"/>
    </source>
</evidence>
<feature type="transmembrane region" description="Helical" evidence="9">
    <location>
        <begin position="193"/>
        <end position="210"/>
    </location>
</feature>
<evidence type="ECO:0000256" key="6">
    <source>
        <dbReference type="ARBA" id="ARBA00022989"/>
    </source>
</evidence>
<keyword evidence="6 9" id="KW-1133">Transmembrane helix</keyword>
<feature type="transmembrane region" description="Helical" evidence="9">
    <location>
        <begin position="399"/>
        <end position="422"/>
    </location>
</feature>
<organism evidence="11 12">
    <name type="scientific">Pinibacter soli</name>
    <dbReference type="NCBI Taxonomy" id="3044211"/>
    <lineage>
        <taxon>Bacteria</taxon>
        <taxon>Pseudomonadati</taxon>
        <taxon>Bacteroidota</taxon>
        <taxon>Chitinophagia</taxon>
        <taxon>Chitinophagales</taxon>
        <taxon>Chitinophagaceae</taxon>
        <taxon>Pinibacter</taxon>
    </lineage>
</organism>
<dbReference type="PROSITE" id="PS00217">
    <property type="entry name" value="SUGAR_TRANSPORT_2"/>
    <property type="match status" value="1"/>
</dbReference>
<dbReference type="InterPro" id="IPR047984">
    <property type="entry name" value="XylE-like"/>
</dbReference>
<dbReference type="Pfam" id="PF00083">
    <property type="entry name" value="Sugar_tr"/>
    <property type="match status" value="1"/>
</dbReference>
<keyword evidence="4" id="KW-1003">Cell membrane</keyword>
<evidence type="ECO:0000256" key="4">
    <source>
        <dbReference type="ARBA" id="ARBA00022475"/>
    </source>
</evidence>
<evidence type="ECO:0000256" key="5">
    <source>
        <dbReference type="ARBA" id="ARBA00022692"/>
    </source>
</evidence>
<feature type="transmembrane region" description="Helical" evidence="9">
    <location>
        <begin position="311"/>
        <end position="329"/>
    </location>
</feature>
<dbReference type="InterPro" id="IPR036259">
    <property type="entry name" value="MFS_trans_sf"/>
</dbReference>
<dbReference type="CDD" id="cd17359">
    <property type="entry name" value="MFS_XylE_like"/>
    <property type="match status" value="1"/>
</dbReference>
<sequence length="469" mass="51296">MENSTTEIKAAASLLGVTDNESGTELINKKFIILVSGVAALGGLLFGFDTAIISGAIPYITSYFSLNEYWVGWAVGSILIGCAAGAMLAGKLADKYGRRYMLIICAILFAASGIGAGLSTNLTVFIIFRLIGGLGVGAAAMVSPMYIAEIAPAKWRGRLVACYQLAIVFGILIAYFANFIFDGTGANNWRWMFASQAAPSLLFFLMLLLVPETPRWLIMKQRIAEAEKILKKVLGKAHVETEINIIKHSFHNAKGVSLKQLFSKTYRPVLYLGITVAIFQQVTGINSIIYYAPEIFRETGLDSSSSLMQTIGIGVINILSTLGAIALVDRIGRKKLLLIGTIMMGISLVAVGLCFKYHYYDHYLVLIFMLLYVASFGCTLGAVVWVYIAEIFPNLIRSLAMSVATLALWLADFVVTLTFPIMTDPKHLGTSNTMFCYAALCVVAFVYMLFKVKETKGRSLENIETLFVH</sequence>
<feature type="transmembrane region" description="Helical" evidence="9">
    <location>
        <begin position="428"/>
        <end position="450"/>
    </location>
</feature>
<keyword evidence="3 8" id="KW-0813">Transport</keyword>
<evidence type="ECO:0000256" key="1">
    <source>
        <dbReference type="ARBA" id="ARBA00004651"/>
    </source>
</evidence>
<dbReference type="PANTHER" id="PTHR48023">
    <property type="entry name" value="D-XYLOSE-PROTON SYMPORTER-LIKE 2"/>
    <property type="match status" value="1"/>
</dbReference>
<feature type="transmembrane region" description="Helical" evidence="9">
    <location>
        <begin position="69"/>
        <end position="88"/>
    </location>
</feature>
<keyword evidence="7 9" id="KW-0472">Membrane</keyword>
<proteinExistence type="inferred from homology"/>
<feature type="transmembrane region" description="Helical" evidence="9">
    <location>
        <begin position="336"/>
        <end position="359"/>
    </location>
</feature>
<keyword evidence="5 9" id="KW-0812">Transmembrane</keyword>
<feature type="transmembrane region" description="Helical" evidence="9">
    <location>
        <begin position="365"/>
        <end position="387"/>
    </location>
</feature>
<dbReference type="Gene3D" id="1.20.1250.20">
    <property type="entry name" value="MFS general substrate transporter like domains"/>
    <property type="match status" value="1"/>
</dbReference>
<dbReference type="PROSITE" id="PS00216">
    <property type="entry name" value="SUGAR_TRANSPORT_1"/>
    <property type="match status" value="2"/>
</dbReference>